<dbReference type="EMBL" id="LUGG01000003">
    <property type="protein sequence ID" value="OBZ76397.1"/>
    <property type="molecule type" value="Genomic_DNA"/>
</dbReference>
<dbReference type="AlphaFoldDB" id="A0A1C7MID1"/>
<evidence type="ECO:0000256" key="1">
    <source>
        <dbReference type="SAM" id="MobiDB-lite"/>
    </source>
</evidence>
<evidence type="ECO:0000313" key="2">
    <source>
        <dbReference type="EMBL" id="OBZ76397.1"/>
    </source>
</evidence>
<feature type="region of interest" description="Disordered" evidence="1">
    <location>
        <begin position="263"/>
        <end position="282"/>
    </location>
</feature>
<comment type="caution">
    <text evidence="2">The sequence shown here is derived from an EMBL/GenBank/DDBJ whole genome shotgun (WGS) entry which is preliminary data.</text>
</comment>
<evidence type="ECO:0000313" key="3">
    <source>
        <dbReference type="Proteomes" id="UP000092993"/>
    </source>
</evidence>
<reference evidence="2 3" key="1">
    <citation type="submission" date="2016-03" db="EMBL/GenBank/DDBJ databases">
        <title>Whole genome sequencing of Grifola frondosa 9006-11.</title>
        <authorList>
            <person name="Min B."/>
            <person name="Park H."/>
            <person name="Kim J.-G."/>
            <person name="Cho H."/>
            <person name="Oh Y.-L."/>
            <person name="Kong W.-S."/>
            <person name="Choi I.-G."/>
        </authorList>
    </citation>
    <scope>NUCLEOTIDE SEQUENCE [LARGE SCALE GENOMIC DNA]</scope>
    <source>
        <strain evidence="2 3">9006-11</strain>
    </source>
</reference>
<protein>
    <submittedName>
        <fullName evidence="2">Uncharacterized protein</fullName>
    </submittedName>
</protein>
<organism evidence="2 3">
    <name type="scientific">Grifola frondosa</name>
    <name type="common">Maitake</name>
    <name type="synonym">Polyporus frondosus</name>
    <dbReference type="NCBI Taxonomy" id="5627"/>
    <lineage>
        <taxon>Eukaryota</taxon>
        <taxon>Fungi</taxon>
        <taxon>Dikarya</taxon>
        <taxon>Basidiomycota</taxon>
        <taxon>Agaricomycotina</taxon>
        <taxon>Agaricomycetes</taxon>
        <taxon>Polyporales</taxon>
        <taxon>Grifolaceae</taxon>
        <taxon>Grifola</taxon>
    </lineage>
</organism>
<gene>
    <name evidence="2" type="ORF">A0H81_03781</name>
</gene>
<sequence length="282" mass="31497">MSPLICLIGHLSSDNRRGAFHGYDEVFRTAYKFLSQMAGLTADEEARVAAARARAAAIERIYNTQPPDGKYAKLTADEDIRQGFKEGTLVILYGQRLNPISPRPSELHPEAWMYKIKRCYIAGPKYQEILSPESGNKVITAGSLTTTRGRPTVPQPGSLVAGKKACHILGCSPPTELSYSQVFLLKQVSWRQGEHEITIPQGTPGRIKSRVSRVGSGQPARNVFQVVFWWKYYELDFIEYDTYVRWSSLRPLEQGERPMIPTVPNAGWATEFPTDSGSVMTA</sequence>
<name>A0A1C7MID1_GRIFR</name>
<keyword evidence="3" id="KW-1185">Reference proteome</keyword>
<accession>A0A1C7MID1</accession>
<proteinExistence type="predicted"/>
<dbReference type="Proteomes" id="UP000092993">
    <property type="component" value="Unassembled WGS sequence"/>
</dbReference>
<feature type="compositionally biased region" description="Polar residues" evidence="1">
    <location>
        <begin position="273"/>
        <end position="282"/>
    </location>
</feature>